<accession>A0AA43Q958</accession>
<evidence type="ECO:0000313" key="1">
    <source>
        <dbReference type="EMBL" id="MDI1231568.1"/>
    </source>
</evidence>
<keyword evidence="2" id="KW-1185">Reference proteome</keyword>
<sequence length="93" mass="10452">MKITPALEPKQAASHLKIRANYDELQDLVAKRFPDISRLSGRFEALTETINQTFPPDATTDPVDAQQKEAIVVMLEQLETLLWAMDLSLGTVR</sequence>
<dbReference type="EMBL" id="JAQSDF010000033">
    <property type="protein sequence ID" value="MDI1231568.1"/>
    <property type="molecule type" value="Genomic_DNA"/>
</dbReference>
<comment type="caution">
    <text evidence="1">The sequence shown here is derived from an EMBL/GenBank/DDBJ whole genome shotgun (WGS) entry which is preliminary data.</text>
</comment>
<dbReference type="Proteomes" id="UP001160519">
    <property type="component" value="Unassembled WGS sequence"/>
</dbReference>
<organism evidence="1 2">
    <name type="scientific">Candidatus Methylobacter titanis</name>
    <dbReference type="NCBI Taxonomy" id="3053457"/>
    <lineage>
        <taxon>Bacteria</taxon>
        <taxon>Pseudomonadati</taxon>
        <taxon>Pseudomonadota</taxon>
        <taxon>Gammaproteobacteria</taxon>
        <taxon>Methylococcales</taxon>
        <taxon>Methylococcaceae</taxon>
        <taxon>Methylobacter</taxon>
    </lineage>
</organism>
<gene>
    <name evidence="1" type="ORF">PSU93_10495</name>
</gene>
<name>A0AA43Q958_9GAMM</name>
<protein>
    <submittedName>
        <fullName evidence="1">Uncharacterized protein</fullName>
    </submittedName>
</protein>
<reference evidence="1" key="1">
    <citation type="submission" date="2023-01" db="EMBL/GenBank/DDBJ databases">
        <title>Biogeochemical cycle of methane in antarctic sediments.</title>
        <authorList>
            <person name="Roldan D.M."/>
            <person name="Menes R.J."/>
        </authorList>
    </citation>
    <scope>NUCLEOTIDE SEQUENCE [LARGE SCALE GENOMIC DNA]</scope>
    <source>
        <strain evidence="1">K-2018 MAG008</strain>
    </source>
</reference>
<proteinExistence type="predicted"/>
<dbReference type="AlphaFoldDB" id="A0AA43Q958"/>
<evidence type="ECO:0000313" key="2">
    <source>
        <dbReference type="Proteomes" id="UP001160519"/>
    </source>
</evidence>